<dbReference type="EMBL" id="LAZR01004310">
    <property type="protein sequence ID" value="KKN09750.1"/>
    <property type="molecule type" value="Genomic_DNA"/>
</dbReference>
<sequence length="91" mass="10322">MTNVYRYTIDLDERGELCSHVDQVFPDRDETIAEYDTENLSELIEDGIVRNPRDPSDIQNYLEEAGVITPSSVMLAGDDEDPDWEALEEAA</sequence>
<accession>A0A0F9MQY5</accession>
<dbReference type="AlphaFoldDB" id="A0A0F9MQY5"/>
<gene>
    <name evidence="1" type="ORF">LCGC14_1043450</name>
</gene>
<reference evidence="1" key="1">
    <citation type="journal article" date="2015" name="Nature">
        <title>Complex archaea that bridge the gap between prokaryotes and eukaryotes.</title>
        <authorList>
            <person name="Spang A."/>
            <person name="Saw J.H."/>
            <person name="Jorgensen S.L."/>
            <person name="Zaremba-Niedzwiedzka K."/>
            <person name="Martijn J."/>
            <person name="Lind A.E."/>
            <person name="van Eijk R."/>
            <person name="Schleper C."/>
            <person name="Guy L."/>
            <person name="Ettema T.J."/>
        </authorList>
    </citation>
    <scope>NUCLEOTIDE SEQUENCE</scope>
</reference>
<proteinExistence type="predicted"/>
<organism evidence="1">
    <name type="scientific">marine sediment metagenome</name>
    <dbReference type="NCBI Taxonomy" id="412755"/>
    <lineage>
        <taxon>unclassified sequences</taxon>
        <taxon>metagenomes</taxon>
        <taxon>ecological metagenomes</taxon>
    </lineage>
</organism>
<evidence type="ECO:0000313" key="1">
    <source>
        <dbReference type="EMBL" id="KKN09750.1"/>
    </source>
</evidence>
<name>A0A0F9MQY5_9ZZZZ</name>
<protein>
    <submittedName>
        <fullName evidence="1">Uncharacterized protein</fullName>
    </submittedName>
</protein>
<comment type="caution">
    <text evidence="1">The sequence shown here is derived from an EMBL/GenBank/DDBJ whole genome shotgun (WGS) entry which is preliminary data.</text>
</comment>